<dbReference type="Gramene" id="OGLUM03G07290.1">
    <property type="protein sequence ID" value="OGLUM03G07290.1"/>
    <property type="gene ID" value="OGLUM03G07290"/>
</dbReference>
<organism evidence="1">
    <name type="scientific">Oryza glumipatula</name>
    <dbReference type="NCBI Taxonomy" id="40148"/>
    <lineage>
        <taxon>Eukaryota</taxon>
        <taxon>Viridiplantae</taxon>
        <taxon>Streptophyta</taxon>
        <taxon>Embryophyta</taxon>
        <taxon>Tracheophyta</taxon>
        <taxon>Spermatophyta</taxon>
        <taxon>Magnoliopsida</taxon>
        <taxon>Liliopsida</taxon>
        <taxon>Poales</taxon>
        <taxon>Poaceae</taxon>
        <taxon>BOP clade</taxon>
        <taxon>Oryzoideae</taxon>
        <taxon>Oryzeae</taxon>
        <taxon>Oryzinae</taxon>
        <taxon>Oryza</taxon>
    </lineage>
</organism>
<reference evidence="1" key="2">
    <citation type="submission" date="2018-05" db="EMBL/GenBank/DDBJ databases">
        <title>OgluRS3 (Oryza glumaepatula Reference Sequence Version 3).</title>
        <authorList>
            <person name="Zhang J."/>
            <person name="Kudrna D."/>
            <person name="Lee S."/>
            <person name="Talag J."/>
            <person name="Welchert J."/>
            <person name="Wing R.A."/>
        </authorList>
    </citation>
    <scope>NUCLEOTIDE SEQUENCE [LARGE SCALE GENOMIC DNA]</scope>
</reference>
<sequence length="253" mass="26498">MRWRDRFPRVAMEIGGGPLPGATRVEVDAEVGAEGIDRRESAAVGAELSGRGGWRGGNSAGPASVVARLSPGTGRRSKDVEVSQPGDVRQRLRWISSGGGHPIFFLVVITRLRLPLVVGNTWGEATPTSRLESSHRRVPIDHRTTSTHRGVTLGSLRRAAALLVGVDPPPPVVSATSAGDRRGAMAVGSGARAVGDGGGGASRGTFDVLFPWVVQAEPSSRRLVGGAPLGSGRCRVASRWRTLHSAKPYLSVA</sequence>
<keyword evidence="2" id="KW-1185">Reference proteome</keyword>
<accession>A0A0D9Z3G5</accession>
<dbReference type="EnsemblPlants" id="OGLUM03G07290.1">
    <property type="protein sequence ID" value="OGLUM03G07290.1"/>
    <property type="gene ID" value="OGLUM03G07290"/>
</dbReference>
<name>A0A0D9Z3G5_9ORYZ</name>
<evidence type="ECO:0000313" key="2">
    <source>
        <dbReference type="Proteomes" id="UP000026961"/>
    </source>
</evidence>
<reference evidence="1" key="1">
    <citation type="submission" date="2015-04" db="UniProtKB">
        <authorList>
            <consortium name="EnsemblPlants"/>
        </authorList>
    </citation>
    <scope>IDENTIFICATION</scope>
</reference>
<dbReference type="Proteomes" id="UP000026961">
    <property type="component" value="Chromosome 3"/>
</dbReference>
<proteinExistence type="predicted"/>
<evidence type="ECO:0000313" key="1">
    <source>
        <dbReference type="EnsemblPlants" id="OGLUM03G07290.1"/>
    </source>
</evidence>
<protein>
    <submittedName>
        <fullName evidence="1">Uncharacterized protein</fullName>
    </submittedName>
</protein>
<dbReference type="AlphaFoldDB" id="A0A0D9Z3G5"/>
<dbReference type="HOGENOM" id="CLU_1226516_0_0_1"/>